<sequence length="180" mass="19576">MFVLSWIRSSDAQASNKTNSAITSGSDSNNAHVDQSQDDWVLLPSDHDQLMEASCSNLDLLSASTMTLHPASSRTRTYTSSASPITHDAPLEPIKSRRQLKIECRRQLVLEQLERKPRYDPFIAKLRDQEFQRAKMAKLALRSGRIMSSTTGGAHSMKSRGSSGAAGAGAAPRSASAKIC</sequence>
<keyword evidence="3" id="KW-1185">Reference proteome</keyword>
<name>A0A9P5VH71_9FUNG</name>
<dbReference type="EMBL" id="JAAAUY010001236">
    <property type="protein sequence ID" value="KAF9323677.1"/>
    <property type="molecule type" value="Genomic_DNA"/>
</dbReference>
<gene>
    <name evidence="2" type="ORF">BG006_001241</name>
</gene>
<feature type="compositionally biased region" description="Low complexity" evidence="1">
    <location>
        <begin position="159"/>
        <end position="180"/>
    </location>
</feature>
<evidence type="ECO:0000313" key="2">
    <source>
        <dbReference type="EMBL" id="KAF9323677.1"/>
    </source>
</evidence>
<accession>A0A9P5VH71</accession>
<dbReference type="AlphaFoldDB" id="A0A9P5VH71"/>
<comment type="caution">
    <text evidence="2">The sequence shown here is derived from an EMBL/GenBank/DDBJ whole genome shotgun (WGS) entry which is preliminary data.</text>
</comment>
<proteinExistence type="predicted"/>
<protein>
    <submittedName>
        <fullName evidence="2">Uncharacterized protein</fullName>
    </submittedName>
</protein>
<evidence type="ECO:0000313" key="3">
    <source>
        <dbReference type="Proteomes" id="UP000696485"/>
    </source>
</evidence>
<reference evidence="2" key="1">
    <citation type="journal article" date="2020" name="Fungal Divers.">
        <title>Resolving the Mortierellaceae phylogeny through synthesis of multi-gene phylogenetics and phylogenomics.</title>
        <authorList>
            <person name="Vandepol N."/>
            <person name="Liber J."/>
            <person name="Desiro A."/>
            <person name="Na H."/>
            <person name="Kennedy M."/>
            <person name="Barry K."/>
            <person name="Grigoriev I.V."/>
            <person name="Miller A.N."/>
            <person name="O'Donnell K."/>
            <person name="Stajich J.E."/>
            <person name="Bonito G."/>
        </authorList>
    </citation>
    <scope>NUCLEOTIDE SEQUENCE</scope>
    <source>
        <strain evidence="2">NVP1</strain>
    </source>
</reference>
<dbReference type="Proteomes" id="UP000696485">
    <property type="component" value="Unassembled WGS sequence"/>
</dbReference>
<feature type="region of interest" description="Disordered" evidence="1">
    <location>
        <begin position="147"/>
        <end position="180"/>
    </location>
</feature>
<evidence type="ECO:0000256" key="1">
    <source>
        <dbReference type="SAM" id="MobiDB-lite"/>
    </source>
</evidence>
<organism evidence="2 3">
    <name type="scientific">Podila minutissima</name>
    <dbReference type="NCBI Taxonomy" id="64525"/>
    <lineage>
        <taxon>Eukaryota</taxon>
        <taxon>Fungi</taxon>
        <taxon>Fungi incertae sedis</taxon>
        <taxon>Mucoromycota</taxon>
        <taxon>Mortierellomycotina</taxon>
        <taxon>Mortierellomycetes</taxon>
        <taxon>Mortierellales</taxon>
        <taxon>Mortierellaceae</taxon>
        <taxon>Podila</taxon>
    </lineage>
</organism>